<evidence type="ECO:0000313" key="3">
    <source>
        <dbReference type="Proteomes" id="UP000184096"/>
    </source>
</evidence>
<dbReference type="EMBL" id="LT670849">
    <property type="protein sequence ID" value="SHN85980.1"/>
    <property type="molecule type" value="Genomic_DNA"/>
</dbReference>
<protein>
    <recommendedName>
        <fullName evidence="4">Peptidase inhibitor I78 family protein</fullName>
    </recommendedName>
</protein>
<feature type="signal peptide" evidence="1">
    <location>
        <begin position="1"/>
        <end position="23"/>
    </location>
</feature>
<dbReference type="RefSeq" id="WP_072824248.1">
    <property type="nucleotide sequence ID" value="NZ_LT670849.1"/>
</dbReference>
<proteinExistence type="predicted"/>
<dbReference type="Proteomes" id="UP000184096">
    <property type="component" value="Chromosome I"/>
</dbReference>
<dbReference type="AlphaFoldDB" id="A0A1M7USQ4"/>
<keyword evidence="1" id="KW-0732">Signal</keyword>
<sequence length="99" mass="10633">MRNLTILAASAALFVAFSERATAGKTCVASATEALPKLAGLVVKRSRTRPVPPAILDTWKGQSKPVMIDVDIETEGEAQTFSYMCVITQGSAFVQRTMN</sequence>
<evidence type="ECO:0000313" key="2">
    <source>
        <dbReference type="EMBL" id="SHN85980.1"/>
    </source>
</evidence>
<feature type="chain" id="PRO_5013360114" description="Peptidase inhibitor I78 family protein" evidence="1">
    <location>
        <begin position="24"/>
        <end position="99"/>
    </location>
</feature>
<gene>
    <name evidence="2" type="ORF">SAMN05444170_6508</name>
</gene>
<evidence type="ECO:0008006" key="4">
    <source>
        <dbReference type="Google" id="ProtNLM"/>
    </source>
</evidence>
<name>A0A1M7USQ4_9BRAD</name>
<reference evidence="3" key="1">
    <citation type="submission" date="2016-11" db="EMBL/GenBank/DDBJ databases">
        <authorList>
            <person name="Varghese N."/>
            <person name="Submissions S."/>
        </authorList>
    </citation>
    <scope>NUCLEOTIDE SEQUENCE [LARGE SCALE GENOMIC DNA]</scope>
    <source>
        <strain evidence="3">GAS401</strain>
    </source>
</reference>
<organism evidence="2 3">
    <name type="scientific">Bradyrhizobium erythrophlei</name>
    <dbReference type="NCBI Taxonomy" id="1437360"/>
    <lineage>
        <taxon>Bacteria</taxon>
        <taxon>Pseudomonadati</taxon>
        <taxon>Pseudomonadota</taxon>
        <taxon>Alphaproteobacteria</taxon>
        <taxon>Hyphomicrobiales</taxon>
        <taxon>Nitrobacteraceae</taxon>
        <taxon>Bradyrhizobium</taxon>
    </lineage>
</organism>
<keyword evidence="3" id="KW-1185">Reference proteome</keyword>
<evidence type="ECO:0000256" key="1">
    <source>
        <dbReference type="SAM" id="SignalP"/>
    </source>
</evidence>
<accession>A0A1M7USQ4</accession>
<dbReference type="OrthoDB" id="8245805at2"/>